<keyword evidence="3" id="KW-0472">Membrane</keyword>
<reference evidence="5" key="2">
    <citation type="submission" date="2025-09" db="UniProtKB">
        <authorList>
            <consortium name="Ensembl"/>
        </authorList>
    </citation>
    <scope>IDENTIFICATION</scope>
</reference>
<evidence type="ECO:0000256" key="2">
    <source>
        <dbReference type="SAM" id="MobiDB-lite"/>
    </source>
</evidence>
<dbReference type="GO" id="GO:0045010">
    <property type="term" value="P:actin nucleation"/>
    <property type="evidence" value="ECO:0007669"/>
    <property type="project" value="InterPro"/>
</dbReference>
<dbReference type="PANTHER" id="PTHR45725:SF1">
    <property type="entry name" value="DISHEVELLED ASSOCIATED ACTIVATOR OF MORPHOGENESIS, ISOFORM D"/>
    <property type="match status" value="1"/>
</dbReference>
<dbReference type="GO" id="GO:0005884">
    <property type="term" value="C:actin filament"/>
    <property type="evidence" value="ECO:0007669"/>
    <property type="project" value="InterPro"/>
</dbReference>
<feature type="region of interest" description="Disordered" evidence="2">
    <location>
        <begin position="307"/>
        <end position="502"/>
    </location>
</feature>
<dbReference type="InterPro" id="IPR042201">
    <property type="entry name" value="FH2_Formin_sf"/>
</dbReference>
<feature type="compositionally biased region" description="Acidic residues" evidence="2">
    <location>
        <begin position="163"/>
        <end position="173"/>
    </location>
</feature>
<dbReference type="GO" id="GO:0008017">
    <property type="term" value="F:microtubule binding"/>
    <property type="evidence" value="ECO:0007669"/>
    <property type="project" value="InterPro"/>
</dbReference>
<keyword evidence="1" id="KW-0175">Coiled coil</keyword>
<accession>A0A8C0QPV0</accession>
<evidence type="ECO:0000313" key="6">
    <source>
        <dbReference type="Proteomes" id="UP000694404"/>
    </source>
</evidence>
<feature type="domain" description="FH2" evidence="4">
    <location>
        <begin position="739"/>
        <end position="841"/>
    </location>
</feature>
<feature type="transmembrane region" description="Helical" evidence="3">
    <location>
        <begin position="880"/>
        <end position="909"/>
    </location>
</feature>
<feature type="compositionally biased region" description="Basic and acidic residues" evidence="2">
    <location>
        <begin position="440"/>
        <end position="461"/>
    </location>
</feature>
<feature type="compositionally biased region" description="Basic and acidic residues" evidence="2">
    <location>
        <begin position="391"/>
        <end position="400"/>
    </location>
</feature>
<dbReference type="Pfam" id="PF02181">
    <property type="entry name" value="FH2"/>
    <property type="match status" value="1"/>
</dbReference>
<feature type="region of interest" description="Disordered" evidence="2">
    <location>
        <begin position="186"/>
        <end position="292"/>
    </location>
</feature>
<feature type="compositionally biased region" description="Polar residues" evidence="2">
    <location>
        <begin position="218"/>
        <end position="228"/>
    </location>
</feature>
<feature type="compositionally biased region" description="Polar residues" evidence="2">
    <location>
        <begin position="147"/>
        <end position="159"/>
    </location>
</feature>
<protein>
    <recommendedName>
        <fullName evidence="4">FH2 domain-containing protein</fullName>
    </recommendedName>
</protein>
<evidence type="ECO:0000256" key="1">
    <source>
        <dbReference type="SAM" id="Coils"/>
    </source>
</evidence>
<feature type="coiled-coil region" evidence="1">
    <location>
        <begin position="519"/>
        <end position="578"/>
    </location>
</feature>
<dbReference type="AlphaFoldDB" id="A0A8C0QPV0"/>
<evidence type="ECO:0000313" key="5">
    <source>
        <dbReference type="Ensembl" id="ENSCABP00000027572.1"/>
    </source>
</evidence>
<feature type="compositionally biased region" description="Acidic residues" evidence="2">
    <location>
        <begin position="377"/>
        <end position="390"/>
    </location>
</feature>
<feature type="compositionally biased region" description="Basic and acidic residues" evidence="2">
    <location>
        <begin position="240"/>
        <end position="250"/>
    </location>
</feature>
<feature type="compositionally biased region" description="Basic and acidic residues" evidence="2">
    <location>
        <begin position="313"/>
        <end position="324"/>
    </location>
</feature>
<feature type="compositionally biased region" description="Low complexity" evidence="2">
    <location>
        <begin position="666"/>
        <end position="675"/>
    </location>
</feature>
<feature type="region of interest" description="Disordered" evidence="2">
    <location>
        <begin position="655"/>
        <end position="743"/>
    </location>
</feature>
<keyword evidence="3" id="KW-0812">Transmembrane</keyword>
<keyword evidence="3" id="KW-1133">Transmembrane helix</keyword>
<dbReference type="SUPFAM" id="SSF101447">
    <property type="entry name" value="Formin homology 2 domain (FH2 domain)"/>
    <property type="match status" value="1"/>
</dbReference>
<name>A0A8C0QPV0_CHEAB</name>
<keyword evidence="6" id="KW-1185">Reference proteome</keyword>
<dbReference type="PANTHER" id="PTHR45725">
    <property type="entry name" value="FORMIN HOMOLOGY 2 FAMILY MEMBER"/>
    <property type="match status" value="1"/>
</dbReference>
<feature type="compositionally biased region" description="Low complexity" evidence="2">
    <location>
        <begin position="264"/>
        <end position="281"/>
    </location>
</feature>
<organism evidence="5 6">
    <name type="scientific">Chelonoidis abingdonii</name>
    <name type="common">Abingdon island giant tortoise</name>
    <name type="synonym">Testudo abingdonii</name>
    <dbReference type="NCBI Taxonomy" id="106734"/>
    <lineage>
        <taxon>Eukaryota</taxon>
        <taxon>Metazoa</taxon>
        <taxon>Chordata</taxon>
        <taxon>Craniata</taxon>
        <taxon>Vertebrata</taxon>
        <taxon>Euteleostomi</taxon>
        <taxon>Archelosauria</taxon>
        <taxon>Testudinata</taxon>
        <taxon>Testudines</taxon>
        <taxon>Cryptodira</taxon>
        <taxon>Durocryptodira</taxon>
        <taxon>Testudinoidea</taxon>
        <taxon>Testudinidae</taxon>
        <taxon>Chelonoidis</taxon>
    </lineage>
</organism>
<dbReference type="Proteomes" id="UP000694404">
    <property type="component" value="Unplaced"/>
</dbReference>
<sequence length="928" mass="102693">MEANNTSPGSSELLDVGHATETEHRQPFFTTFSMKALFGFTTKLEPATLKKEAVLKAFRTFDADTNTQAANQDKGGGGHDDPEVYHVLPKIQQADPEAGGQADPEAGGQADLNMELAEQNEPSLPPLESVQSPLSECDRDDKDAIFVQSTLTYTTSDTVLDNESTDLDSDEDETNKSVLNIVALSAESLENNNQAKEELESEGSSESNATVERDETESTSSISQQLPTELNGDLECSSATEDKMLTDEHGIGPPSLGENPQEPTSGEEQGSSENGSNNTSSPRSAIGQKTSQLPAFFSGLRVRKKGLAAEDGETIKEIKPKDSDLALLKLKQPVKKSNMTSDLLTKKKPTEPKTSPTFLEQLSQLFVPKNEDKAENSGEETSETETSDEGQESKAADRIETLSPAEETKPSPPESALDAFKALFTRPPKKEMTVDTSELEAIKRKMRNEKESLKAVFERSKSKSVNGASDLKSPDLNPSEQDDKTPGKLQAVWPPPEINDGKEKVGLKYTEAEYHAAILQLKRENKEEVENLKSQFELQIFHIRGEHAESNTKLEETIANLKNELENKLNRRNEKVKDVCVSTEDDNPPKTYRNVYIQTDRETFIKPSKEENMPVKNNQMIPKKLNISSLNRSISVPNDDKEPWHCTQISESFASSLVPPPPPLLPDLASTPLTSQFRSGPLPLPSGCENLPPPPPPPPPPGLGPPGPPPLPGFGPPPPPPPPGFFFNSILSSNQGPRKPAVEPNCPMKPLYWTRIQIKDSSETSILTLWDSLEEPDIVDTSEFEYLFSKDAVQKKRKCLSESYEKKTKAKKIIKLLDGKRSQTVGILISSLHLEMRDIQQGESYKTLDINYLHGNFLISFLKVNESGCFYVCSFFGVKWFYWIAFYMCALKAVYVGSLLCFIFSLSLFPIPIPRGPQLRETQVRTYK</sequence>
<dbReference type="GeneTree" id="ENSGT00940000154289"/>
<dbReference type="InterPro" id="IPR015425">
    <property type="entry name" value="FH2_Formin"/>
</dbReference>
<dbReference type="InterPro" id="IPR051425">
    <property type="entry name" value="Formin_Homology"/>
</dbReference>
<dbReference type="PRINTS" id="PR00828">
    <property type="entry name" value="FORMIN"/>
</dbReference>
<feature type="region of interest" description="Disordered" evidence="2">
    <location>
        <begin position="63"/>
        <end position="174"/>
    </location>
</feature>
<dbReference type="Ensembl" id="ENSCABT00000030197.1">
    <property type="protein sequence ID" value="ENSCABP00000027572.1"/>
    <property type="gene ID" value="ENSCABG00000020260.1"/>
</dbReference>
<dbReference type="OMA" id="MITSDLL"/>
<proteinExistence type="predicted"/>
<evidence type="ECO:0000259" key="4">
    <source>
        <dbReference type="Pfam" id="PF02181"/>
    </source>
</evidence>
<dbReference type="Gene3D" id="1.20.58.2220">
    <property type="entry name" value="Formin, FH2 domain"/>
    <property type="match status" value="1"/>
</dbReference>
<feature type="compositionally biased region" description="Pro residues" evidence="2">
    <location>
        <begin position="691"/>
        <end position="724"/>
    </location>
</feature>
<reference evidence="5" key="1">
    <citation type="submission" date="2025-08" db="UniProtKB">
        <authorList>
            <consortium name="Ensembl"/>
        </authorList>
    </citation>
    <scope>IDENTIFICATION</scope>
</reference>
<evidence type="ECO:0000256" key="3">
    <source>
        <dbReference type="SAM" id="Phobius"/>
    </source>
</evidence>
<dbReference type="InterPro" id="IPR001265">
    <property type="entry name" value="Formin_Cappuccino_subfam"/>
</dbReference>